<evidence type="ECO:0000256" key="1">
    <source>
        <dbReference type="SAM" id="MobiDB-lite"/>
    </source>
</evidence>
<dbReference type="Proteomes" id="UP000034680">
    <property type="component" value="Unassembled WGS sequence"/>
</dbReference>
<reference evidence="3 4" key="2">
    <citation type="submission" date="2015-05" db="EMBL/GenBank/DDBJ databases">
        <authorList>
            <person name="Morales-Cruz A."/>
            <person name="Amrine K.C."/>
            <person name="Cantu D."/>
        </authorList>
    </citation>
    <scope>NUCLEOTIDE SEQUENCE [LARGE SCALE GENOMIC DNA]</scope>
    <source>
        <strain evidence="3">DA912</strain>
    </source>
</reference>
<dbReference type="Pfam" id="PF22980">
    <property type="entry name" value="Myb_DNA-bind_8"/>
    <property type="match status" value="1"/>
</dbReference>
<dbReference type="EMBL" id="LCUC01000090">
    <property type="protein sequence ID" value="KKY37328.1"/>
    <property type="molecule type" value="Genomic_DNA"/>
</dbReference>
<comment type="caution">
    <text evidence="3">The sequence shown here is derived from an EMBL/GenBank/DDBJ whole genome shotgun (WGS) entry which is preliminary data.</text>
</comment>
<proteinExistence type="predicted"/>
<evidence type="ECO:0000259" key="2">
    <source>
        <dbReference type="Pfam" id="PF22980"/>
    </source>
</evidence>
<accession>A0A0G2HR50</accession>
<feature type="compositionally biased region" description="Basic and acidic residues" evidence="1">
    <location>
        <begin position="102"/>
        <end position="124"/>
    </location>
</feature>
<feature type="compositionally biased region" description="Polar residues" evidence="1">
    <location>
        <begin position="85"/>
        <end position="94"/>
    </location>
</feature>
<gene>
    <name evidence="3" type="ORF">UCDDA912_g02673</name>
</gene>
<evidence type="ECO:0000313" key="4">
    <source>
        <dbReference type="Proteomes" id="UP000034680"/>
    </source>
</evidence>
<dbReference type="STRING" id="1214573.A0A0G2HR50"/>
<name>A0A0G2HR50_9PEZI</name>
<sequence>MAPIDTESQFKFLIACIKHTNAGKVDFGKVAEELSIVTKAAAAKRYERLMKAHGIEKSNGGGTNSAGASGPSTPTTPKTPATGRKNASSRTTPASKKRKVAARSDDVDEHDIKLDIKEEIKLEESTNAPNGSYIIDPNKPPPEASAAATHVKTPDDVDHEGENKDDVLLVSESRTENGTAPLACDGDTCA</sequence>
<feature type="region of interest" description="Disordered" evidence="1">
    <location>
        <begin position="54"/>
        <end position="190"/>
    </location>
</feature>
<feature type="compositionally biased region" description="Low complexity" evidence="1">
    <location>
        <begin position="65"/>
        <end position="83"/>
    </location>
</feature>
<keyword evidence="4" id="KW-1185">Reference proteome</keyword>
<reference evidence="3 4" key="1">
    <citation type="submission" date="2015-05" db="EMBL/GenBank/DDBJ databases">
        <title>Distinctive expansion of gene families associated with plant cell wall degradation and secondary metabolism in the genomes of grapevine trunk pathogens.</title>
        <authorList>
            <person name="Lawrence D.P."/>
            <person name="Travadon R."/>
            <person name="Rolshausen P.E."/>
            <person name="Baumgartner K."/>
        </authorList>
    </citation>
    <scope>NUCLEOTIDE SEQUENCE [LARGE SCALE GENOMIC DNA]</scope>
    <source>
        <strain evidence="3">DA912</strain>
    </source>
</reference>
<evidence type="ECO:0000313" key="3">
    <source>
        <dbReference type="EMBL" id="KKY37328.1"/>
    </source>
</evidence>
<feature type="compositionally biased region" description="Basic and acidic residues" evidence="1">
    <location>
        <begin position="152"/>
        <end position="167"/>
    </location>
</feature>
<organism evidence="3 4">
    <name type="scientific">Diaporthe ampelina</name>
    <dbReference type="NCBI Taxonomy" id="1214573"/>
    <lineage>
        <taxon>Eukaryota</taxon>
        <taxon>Fungi</taxon>
        <taxon>Dikarya</taxon>
        <taxon>Ascomycota</taxon>
        <taxon>Pezizomycotina</taxon>
        <taxon>Sordariomycetes</taxon>
        <taxon>Sordariomycetidae</taxon>
        <taxon>Diaporthales</taxon>
        <taxon>Diaporthaceae</taxon>
        <taxon>Diaporthe</taxon>
    </lineage>
</organism>
<protein>
    <recommendedName>
        <fullName evidence="2">Myb-like DNA-binding domain-containing protein</fullName>
    </recommendedName>
</protein>
<dbReference type="AlphaFoldDB" id="A0A0G2HR50"/>
<feature type="domain" description="Myb-like DNA-binding" evidence="2">
    <location>
        <begin position="7"/>
        <end position="54"/>
    </location>
</feature>
<dbReference type="OrthoDB" id="5353914at2759"/>
<dbReference type="InterPro" id="IPR054505">
    <property type="entry name" value="Myb_DNA-bind_8"/>
</dbReference>